<dbReference type="GO" id="GO:0022857">
    <property type="term" value="F:transmembrane transporter activity"/>
    <property type="evidence" value="ECO:0007669"/>
    <property type="project" value="InterPro"/>
</dbReference>
<dbReference type="PANTHER" id="PTHR47446:SF2">
    <property type="entry name" value="RING-TYPE E3 UBIQUITIN TRANSFERASE"/>
    <property type="match status" value="1"/>
</dbReference>
<evidence type="ECO:0000313" key="20">
    <source>
        <dbReference type="EMBL" id="QCD85269.1"/>
    </source>
</evidence>
<evidence type="ECO:0000256" key="2">
    <source>
        <dbReference type="ARBA" id="ARBA00004123"/>
    </source>
</evidence>
<feature type="domain" description="U-box" evidence="19">
    <location>
        <begin position="617"/>
        <end position="692"/>
    </location>
</feature>
<feature type="repeat" description="WD" evidence="15">
    <location>
        <begin position="1316"/>
        <end position="1349"/>
    </location>
</feature>
<feature type="transmembrane region" description="Helical" evidence="17">
    <location>
        <begin position="2197"/>
        <end position="2218"/>
    </location>
</feature>
<dbReference type="EC" id="2.3.2.27" evidence="6"/>
<dbReference type="InterPro" id="IPR018456">
    <property type="entry name" value="PTR2_symporter_CS"/>
</dbReference>
<evidence type="ECO:0000256" key="4">
    <source>
        <dbReference type="ARBA" id="ARBA00004906"/>
    </source>
</evidence>
<evidence type="ECO:0000256" key="8">
    <source>
        <dbReference type="ARBA" id="ARBA00022692"/>
    </source>
</evidence>
<evidence type="ECO:0000313" key="21">
    <source>
        <dbReference type="Proteomes" id="UP000501690"/>
    </source>
</evidence>
<dbReference type="SMART" id="SM00504">
    <property type="entry name" value="Ubox"/>
    <property type="match status" value="1"/>
</dbReference>
<keyword evidence="12 17" id="KW-0472">Membrane</keyword>
<feature type="region of interest" description="Disordered" evidence="16">
    <location>
        <begin position="159"/>
        <end position="179"/>
    </location>
</feature>
<dbReference type="GO" id="GO:0016020">
    <property type="term" value="C:membrane"/>
    <property type="evidence" value="ECO:0007669"/>
    <property type="project" value="UniProtKB-SubCell"/>
</dbReference>
<keyword evidence="10" id="KW-0805">Transcription regulation</keyword>
<dbReference type="Pfam" id="PF00854">
    <property type="entry name" value="PTR2"/>
    <property type="match status" value="2"/>
</dbReference>
<comment type="subunit">
    <text evidence="5">Homodimer.</text>
</comment>
<dbReference type="PROSITE" id="PS51698">
    <property type="entry name" value="U_BOX"/>
    <property type="match status" value="1"/>
</dbReference>
<evidence type="ECO:0000256" key="3">
    <source>
        <dbReference type="ARBA" id="ARBA00004141"/>
    </source>
</evidence>
<dbReference type="GO" id="GO:0003677">
    <property type="term" value="F:DNA binding"/>
    <property type="evidence" value="ECO:0007669"/>
    <property type="project" value="UniProtKB-KW"/>
</dbReference>
<dbReference type="GO" id="GO:0061630">
    <property type="term" value="F:ubiquitin protein ligase activity"/>
    <property type="evidence" value="ECO:0007669"/>
    <property type="project" value="UniProtKB-EC"/>
</dbReference>
<feature type="transmembrane region" description="Helical" evidence="17">
    <location>
        <begin position="2539"/>
        <end position="2556"/>
    </location>
</feature>
<feature type="transmembrane region" description="Helical" evidence="17">
    <location>
        <begin position="1633"/>
        <end position="1655"/>
    </location>
</feature>
<name>A0A4D6L9S4_VIGUN</name>
<feature type="transmembrane region" description="Helical" evidence="17">
    <location>
        <begin position="2009"/>
        <end position="2027"/>
    </location>
</feature>
<keyword evidence="13" id="KW-0804">Transcription</keyword>
<dbReference type="GO" id="GO:0006857">
    <property type="term" value="P:oligopeptide transport"/>
    <property type="evidence" value="ECO:0007669"/>
    <property type="project" value="InterPro"/>
</dbReference>
<dbReference type="InterPro" id="IPR036638">
    <property type="entry name" value="HLH_DNA-bd_sf"/>
</dbReference>
<evidence type="ECO:0000256" key="16">
    <source>
        <dbReference type="SAM" id="MobiDB-lite"/>
    </source>
</evidence>
<dbReference type="InterPro" id="IPR036259">
    <property type="entry name" value="MFS_trans_sf"/>
</dbReference>
<dbReference type="SUPFAM" id="SSF50978">
    <property type="entry name" value="WD40 repeat-like"/>
    <property type="match status" value="1"/>
</dbReference>
<dbReference type="InterPro" id="IPR045239">
    <property type="entry name" value="bHLH95_bHLH"/>
</dbReference>
<evidence type="ECO:0000256" key="11">
    <source>
        <dbReference type="ARBA" id="ARBA00023125"/>
    </source>
</evidence>
<dbReference type="Gene3D" id="4.10.280.10">
    <property type="entry name" value="Helix-loop-helix DNA-binding domain"/>
    <property type="match status" value="1"/>
</dbReference>
<dbReference type="GO" id="GO:0046983">
    <property type="term" value="F:protein dimerization activity"/>
    <property type="evidence" value="ECO:0007669"/>
    <property type="project" value="InterPro"/>
</dbReference>
<keyword evidence="14" id="KW-0539">Nucleus</keyword>
<dbReference type="Pfam" id="PF23568">
    <property type="entry name" value="ARM_LIN"/>
    <property type="match status" value="1"/>
</dbReference>
<dbReference type="SUPFAM" id="SSF103473">
    <property type="entry name" value="MFS general substrate transporter"/>
    <property type="match status" value="2"/>
</dbReference>
<evidence type="ECO:0000256" key="6">
    <source>
        <dbReference type="ARBA" id="ARBA00012483"/>
    </source>
</evidence>
<keyword evidence="11" id="KW-0238">DNA-binding</keyword>
<dbReference type="InterPro" id="IPR056514">
    <property type="entry name" value="ARM_LIN_2nd"/>
</dbReference>
<feature type="transmembrane region" description="Helical" evidence="17">
    <location>
        <begin position="2617"/>
        <end position="2637"/>
    </location>
</feature>
<feature type="transmembrane region" description="Helical" evidence="17">
    <location>
        <begin position="2047"/>
        <end position="2070"/>
    </location>
</feature>
<dbReference type="Gene3D" id="1.25.10.10">
    <property type="entry name" value="Leucine-rich Repeat Variant"/>
    <property type="match status" value="1"/>
</dbReference>
<feature type="transmembrane region" description="Helical" evidence="17">
    <location>
        <begin position="1777"/>
        <end position="1803"/>
    </location>
</feature>
<dbReference type="GO" id="GO:0016567">
    <property type="term" value="P:protein ubiquitination"/>
    <property type="evidence" value="ECO:0007669"/>
    <property type="project" value="UniProtKB-UniPathway"/>
</dbReference>
<dbReference type="Pfam" id="PF23628">
    <property type="entry name" value="ARM_LIN_C"/>
    <property type="match status" value="1"/>
</dbReference>
<gene>
    <name evidence="20" type="ORF">DEO72_LG2g5629</name>
</gene>
<protein>
    <recommendedName>
        <fullName evidence="6">RING-type E3 ubiquitin transferase</fullName>
        <ecNumber evidence="6">2.3.2.27</ecNumber>
    </recommendedName>
</protein>
<dbReference type="InterPro" id="IPR013083">
    <property type="entry name" value="Znf_RING/FYVE/PHD"/>
</dbReference>
<dbReference type="InterPro" id="IPR003613">
    <property type="entry name" value="Ubox_domain"/>
</dbReference>
<evidence type="ECO:0000256" key="15">
    <source>
        <dbReference type="PROSITE-ProRule" id="PRU00221"/>
    </source>
</evidence>
<sequence length="2709" mass="301812">MNRGVLQSSPVQQMMAGNPNNWWNITTTPLPPPPPSQPSSPFFSAPSNFLTPYNTSSSLPLPSWHDNNQDLPESWSQLLMSGMVSEEEKGAMCQVQQQMLNQASRASIVDVKQEGSVNSYVYGHGNEEFHPAKPTWPQIVPASSPKSCVTSFSSSMLDFSNNNTDARPLPPDPSSECNSTAAGGAFKKARVQPPTTQSTFKVRKEKLGDRITALHQLVSPFGKTDTASVLLEAIGYIRFLQSQIEALSLPYLGNGSGNMRQQQSVQGEKNCIFPEDPGQLLNENCLKRKATTSEQESEEEAKKDLRSRGLCLVPVSCTLQVGSDNGADYWAPAFGGGFRNKNASLVRSEIAPALYERLFSPHLFPVFRWFDEQRTNILSSTPSTSIRENDYYSVSEEYSVVLPCAKVLSKMSEEQAAMLREVEREYEEVLDENCRVLAEYFKEVLVNENSDAGISPPSLIMKSGAEGGGRESITEEITRTNLLENGRYNPIWSEREREASVEFLSPSSSRRSSQEPFYPQRVFSRIVKPKNPSKAWTTPVYLNSTADADFFSDESLVSSSSDSEAENEEKDKSIALLEPRQSQIQEQMQTVFKQSSGSPDYPMADFDNTLNGIGKHAPPKDFVCPITSHIFDDPVTLETGQTYERKAIEEWFNRGNFTCPITRQKLQNTQLPKTNYVLKRLIASWKDRNPHLVQPPYESPYEDTEAVVQSTTVSTSPNSVITQATVDGMMSELRCAINNLYMSEVLKESEMAVLQVEKFWRGVNLGVDIHRMLAKPAIINGFMEILFNSVEPQVLQAAVFLLAEMGSRDNAVIETLTRVKTDVECIMALFKNGLTEAVVLLYLLNPPITSLAEMAIVESLIMVLNTKEEELVTMCLKPKTAVVLLLARITGSSEEIIASSVVNTLFSENAIGTIVSSFGADLAKERIAAVEILLRCMEEDGTCRTNIVDKAELSPLMETLIGADDGERFKIIQFFAELVKLNRRTFTEQILHIIKEEGPFSTMHTLLIYLQAAPHDHCPVMAGLLLQLDLLVEPRKMSIYREEAMDTLIACLRNTDFPVTQLAAADTIMSLQGSFDFFGNPLTREVLLKRAGIDKSSRSLVLVGHQISNSSPEIEITPEDEKAADDWERRIAYVLVSHEFGTIFEALADGMKSRNSELRSACFISATWLTYMLTILPDTGIQVAARACLLKQFIAKLNSARDVEDRILSMIALNSFLHFPEGLGDLTSYTKDILRGLRELKRSCPLAPKMLKSLVEENESKADIWIHKELIKEDCSENGEVVSVTCFKDKIFSGHTDGTIKVWTLKNNSFHLLQEIQEHTKAVTNLVISESGDTLYSGSLDRTSKVWSIGKSAIHCVQVYDMKDQIHNLIVTNSLACFVPQGTGIKVQSLSGESKLLNSSKYVKCLAHVNGKLYCGCHDSSVQEIHLATGTVNTIQSGYKRLLAKANPIHAIQIHGELIYAAGSSFDGSSIKIWNSSSYNMVGSLQTGSEVRTMAVSSGLIYLGCKGGTVEIWDKKKSSKVDTLQMGTNCRVNCMALDSNEEVLVIGTSAGQIQYITSFNYILCVPFPCSRRKRVIRMEQNKGSEVVERKRGGYRTIPLIIANETFEKIAIVGLRVNMILYLLQEYHFEPATAAIVVFLWSAFTNFLPIFCAFLSDCWLGRFSVVALGTLIHLLGLVVLWLTAIIRHARPECEKEPCANATGSQLLILFSSLTLMAIGAGGIRSCTLAFTADQINNPENPQNESTMKSFFNWYYVSVGLSVTISLTFIVYIQVTAGWIVGFGISMGLMSFSAVLFFLGSSIYIKVKPDKSLFTGFAQVIAAAWKNRHLPLPPKNSNIWYFHNGSNFVQPTDKVRFLNKACMIKNKEKDLDSDGMAKEPWSVCTVRQVEELKAIIKVLPIWSTGIIISTSISQQSFSVVQAKTMNRVVLNMEIPPTNFIAFIFLTLTLWVVLYDRILVPLLPKERVLTVKQRMGIGLVISCLATIVSTLVEKKRRDFAIREGFVDNPKGVVNMSAMWLVPQCCLYGLSQGLNFTGQIEFYYSQFPKTMSSVAVSLCTLGFGVGNLVGCLIVKVVKDGTEKGGKDSWLASNINRGHYDYYYGLLFVLNLVNLLCFCTWSRAYGSTQDIKYWDETVHTKLRKMEMPMEQKKATPKVERKKGGFRTMPFIIANETFEKVANVGLHVNMILYLLQEYNFDPATGAIIVFLWNALSNFIPMIGAFVSDSWLGRFRVIALGTIIDLVGLVVLWLTAIIRRARPECHNDEACANPTAFQLLFLFSSLALMALGAGGIRPCTLAFTADQISNPENPKNERTMKSFFNWYYVSVGVSVAISVIFIVYIQVKAGWAIGFGIPVGLMSFSTMMFFLGSSLYVKVKPNRSLLTSFAQVTAAAWKNRHLSLPPTNSDTWYFHNDSILVQPTDKVRFLNKACILKNREKDLDSDGMPTDPWSVCTVRQVEELKAIIKVFPIWSTSIIFATTISQQSFSVVQARTMNRVVFHTDIPSTSFTVCIILTLTIWVAIYDRLLVPLFPKGRALSVKQRMGIGIFISCLATAMAAWVERKRRDEAIREGFIDNPKGVVNMSALWLVPQYCLYGLAEGLNIIGQIEFYYSQFPRAMSSIAITLCTFSFGVGNLVGSLIVKVVNDGTGKGGKVRWLASNINRGHYDYYYALLLVLSLVNLLCFLAFSAAYGSTQDIKNWDQDFAPEKEIDNK</sequence>
<dbReference type="FunFam" id="4.10.280.10:FF:000032">
    <property type="entry name" value="Transcription factor bHLH123 family"/>
    <property type="match status" value="1"/>
</dbReference>
<reference evidence="20 21" key="1">
    <citation type="submission" date="2019-04" db="EMBL/GenBank/DDBJ databases">
        <title>An improved genome assembly and genetic linkage map for asparagus bean, Vigna unguiculata ssp. sesquipedialis.</title>
        <authorList>
            <person name="Xia Q."/>
            <person name="Zhang R."/>
            <person name="Dong Y."/>
        </authorList>
    </citation>
    <scope>NUCLEOTIDE SEQUENCE [LARGE SCALE GENOMIC DNA]</scope>
    <source>
        <tissue evidence="20">Leaf</tissue>
    </source>
</reference>
<evidence type="ECO:0000259" key="19">
    <source>
        <dbReference type="PROSITE" id="PS51698"/>
    </source>
</evidence>
<evidence type="ECO:0000256" key="12">
    <source>
        <dbReference type="ARBA" id="ARBA00023136"/>
    </source>
</evidence>
<dbReference type="InterPro" id="IPR015943">
    <property type="entry name" value="WD40/YVTN_repeat-like_dom_sf"/>
</dbReference>
<dbReference type="InterPro" id="IPR056512">
    <property type="entry name" value="LIN_N"/>
</dbReference>
<dbReference type="CDD" id="cd11393">
    <property type="entry name" value="bHLH_AtbHLH_like"/>
    <property type="match status" value="1"/>
</dbReference>
<dbReference type="InterPro" id="IPR001680">
    <property type="entry name" value="WD40_rpt"/>
</dbReference>
<dbReference type="Pfam" id="PF04564">
    <property type="entry name" value="U-box"/>
    <property type="match status" value="1"/>
</dbReference>
<feature type="transmembrane region" description="Helical" evidence="17">
    <location>
        <begin position="2230"/>
        <end position="2251"/>
    </location>
</feature>
<dbReference type="SUPFAM" id="SSF57850">
    <property type="entry name" value="RING/U-box"/>
    <property type="match status" value="1"/>
</dbReference>
<dbReference type="SUPFAM" id="SSF47459">
    <property type="entry name" value="HLH, helix-loop-helix DNA-binding domain"/>
    <property type="match status" value="1"/>
</dbReference>
<dbReference type="Proteomes" id="UP000501690">
    <property type="component" value="Linkage Group LG2"/>
</dbReference>
<dbReference type="PROSITE" id="PS50888">
    <property type="entry name" value="BHLH"/>
    <property type="match status" value="1"/>
</dbReference>
<keyword evidence="9 17" id="KW-1133">Transmembrane helix</keyword>
<feature type="transmembrane region" description="Helical" evidence="17">
    <location>
        <begin position="1972"/>
        <end position="1989"/>
    </location>
</feature>
<comment type="catalytic activity">
    <reaction evidence="1">
        <text>S-ubiquitinyl-[E2 ubiquitin-conjugating enzyme]-L-cysteine + [acceptor protein]-L-lysine = [E2 ubiquitin-conjugating enzyme]-L-cysteine + N(6)-ubiquitinyl-[acceptor protein]-L-lysine.</text>
        <dbReference type="EC" id="2.3.2.27"/>
    </reaction>
</comment>
<evidence type="ECO:0000256" key="10">
    <source>
        <dbReference type="ARBA" id="ARBA00023015"/>
    </source>
</evidence>
<feature type="transmembrane region" description="Helical" evidence="17">
    <location>
        <begin position="2097"/>
        <end position="2119"/>
    </location>
</feature>
<dbReference type="Pfam" id="PF23654">
    <property type="entry name" value="ARM_LIN_2nd"/>
    <property type="match status" value="1"/>
</dbReference>
<dbReference type="Gene3D" id="2.130.10.10">
    <property type="entry name" value="YVTN repeat-like/Quinoprotein amine dehydrogenase"/>
    <property type="match status" value="2"/>
</dbReference>
<dbReference type="InterPro" id="IPR055566">
    <property type="entry name" value="ARM_LIN"/>
</dbReference>
<evidence type="ECO:0000259" key="18">
    <source>
        <dbReference type="PROSITE" id="PS50888"/>
    </source>
</evidence>
<feature type="transmembrane region" description="Helical" evidence="17">
    <location>
        <begin position="1705"/>
        <end position="1731"/>
    </location>
</feature>
<evidence type="ECO:0000256" key="1">
    <source>
        <dbReference type="ARBA" id="ARBA00000900"/>
    </source>
</evidence>
<feature type="transmembrane region" description="Helical" evidence="17">
    <location>
        <begin position="1935"/>
        <end position="1952"/>
    </location>
</feature>
<dbReference type="CDD" id="cd16664">
    <property type="entry name" value="RING-Ubox_PUB"/>
    <property type="match status" value="1"/>
</dbReference>
<evidence type="ECO:0000256" key="17">
    <source>
        <dbReference type="SAM" id="Phobius"/>
    </source>
</evidence>
<dbReference type="PANTHER" id="PTHR47446">
    <property type="entry name" value="RING-TYPE E3 UBIQUITIN TRANSFERASE"/>
    <property type="match status" value="1"/>
</dbReference>
<feature type="transmembrane region" description="Helical" evidence="17">
    <location>
        <begin position="2271"/>
        <end position="2298"/>
    </location>
</feature>
<feature type="transmembrane region" description="Helical" evidence="17">
    <location>
        <begin position="2319"/>
        <end position="2338"/>
    </location>
</feature>
<dbReference type="PROSITE" id="PS50082">
    <property type="entry name" value="WD_REPEATS_2"/>
    <property type="match status" value="1"/>
</dbReference>
<comment type="pathway">
    <text evidence="4">Protein modification; protein ubiquitination.</text>
</comment>
<feature type="transmembrane region" description="Helical" evidence="17">
    <location>
        <begin position="2344"/>
        <end position="2370"/>
    </location>
</feature>
<dbReference type="PROSITE" id="PS50294">
    <property type="entry name" value="WD_REPEATS_REGION"/>
    <property type="match status" value="1"/>
</dbReference>
<evidence type="ECO:0000256" key="7">
    <source>
        <dbReference type="ARBA" id="ARBA00022679"/>
    </source>
</evidence>
<dbReference type="InterPro" id="IPR052858">
    <property type="entry name" value="E3_ubiquitin-ligase_LIN"/>
</dbReference>
<dbReference type="InterPro" id="IPR016024">
    <property type="entry name" value="ARM-type_fold"/>
</dbReference>
<dbReference type="InterPro" id="IPR011989">
    <property type="entry name" value="ARM-like"/>
</dbReference>
<feature type="domain" description="BHLH" evidence="18">
    <location>
        <begin position="191"/>
        <end position="240"/>
    </location>
</feature>
<keyword evidence="21" id="KW-1185">Reference proteome</keyword>
<proteinExistence type="predicted"/>
<feature type="transmembrane region" description="Helical" evidence="17">
    <location>
        <begin position="2664"/>
        <end position="2687"/>
    </location>
</feature>
<organism evidence="20 21">
    <name type="scientific">Vigna unguiculata</name>
    <name type="common">Cowpea</name>
    <dbReference type="NCBI Taxonomy" id="3917"/>
    <lineage>
        <taxon>Eukaryota</taxon>
        <taxon>Viridiplantae</taxon>
        <taxon>Streptophyta</taxon>
        <taxon>Embryophyta</taxon>
        <taxon>Tracheophyta</taxon>
        <taxon>Spermatophyta</taxon>
        <taxon>Magnoliopsida</taxon>
        <taxon>eudicotyledons</taxon>
        <taxon>Gunneridae</taxon>
        <taxon>Pentapetalae</taxon>
        <taxon>rosids</taxon>
        <taxon>fabids</taxon>
        <taxon>Fabales</taxon>
        <taxon>Fabaceae</taxon>
        <taxon>Papilionoideae</taxon>
        <taxon>50 kb inversion clade</taxon>
        <taxon>NPAAA clade</taxon>
        <taxon>indigoferoid/millettioid clade</taxon>
        <taxon>Phaseoleae</taxon>
        <taxon>Vigna</taxon>
    </lineage>
</organism>
<dbReference type="Gene3D" id="1.20.1250.20">
    <property type="entry name" value="MFS general substrate transporter like domains"/>
    <property type="match status" value="2"/>
</dbReference>
<keyword evidence="8 17" id="KW-0812">Transmembrane</keyword>
<dbReference type="SUPFAM" id="SSF48371">
    <property type="entry name" value="ARM repeat"/>
    <property type="match status" value="1"/>
</dbReference>
<accession>A0A4D6L9S4</accession>
<evidence type="ECO:0000256" key="13">
    <source>
        <dbReference type="ARBA" id="ARBA00023163"/>
    </source>
</evidence>
<dbReference type="InterPro" id="IPR036322">
    <property type="entry name" value="WD40_repeat_dom_sf"/>
</dbReference>
<evidence type="ECO:0000256" key="14">
    <source>
        <dbReference type="ARBA" id="ARBA00023242"/>
    </source>
</evidence>
<dbReference type="EMBL" id="CP039346">
    <property type="protein sequence ID" value="QCD85269.1"/>
    <property type="molecule type" value="Genomic_DNA"/>
</dbReference>
<dbReference type="SMART" id="SM00320">
    <property type="entry name" value="WD40"/>
    <property type="match status" value="5"/>
</dbReference>
<keyword evidence="15" id="KW-0853">WD repeat</keyword>
<feature type="transmembrane region" description="Helical" evidence="17">
    <location>
        <begin position="2499"/>
        <end position="2519"/>
    </location>
</feature>
<dbReference type="PROSITE" id="PS01022">
    <property type="entry name" value="PTR2_1"/>
    <property type="match status" value="1"/>
</dbReference>
<keyword evidence="7" id="KW-0808">Transferase</keyword>
<dbReference type="InterPro" id="IPR045210">
    <property type="entry name" value="RING-Ubox_PUB"/>
</dbReference>
<feature type="transmembrane region" description="Helical" evidence="17">
    <location>
        <begin position="1752"/>
        <end position="1771"/>
    </location>
</feature>
<feature type="transmembrane region" description="Helical" evidence="17">
    <location>
        <begin position="1662"/>
        <end position="1685"/>
    </location>
</feature>
<dbReference type="Pfam" id="PF00400">
    <property type="entry name" value="WD40"/>
    <property type="match status" value="1"/>
</dbReference>
<evidence type="ECO:0000256" key="9">
    <source>
        <dbReference type="ARBA" id="ARBA00022989"/>
    </source>
</evidence>
<dbReference type="InterPro" id="IPR000109">
    <property type="entry name" value="POT_fam"/>
</dbReference>
<comment type="subcellular location">
    <subcellularLocation>
        <location evidence="3">Membrane</location>
        <topology evidence="3">Multi-pass membrane protein</topology>
    </subcellularLocation>
    <subcellularLocation>
        <location evidence="2">Nucleus</location>
    </subcellularLocation>
</comment>
<dbReference type="InterPro" id="IPR011598">
    <property type="entry name" value="bHLH_dom"/>
</dbReference>
<dbReference type="GO" id="GO:0005634">
    <property type="term" value="C:nucleus"/>
    <property type="evidence" value="ECO:0007669"/>
    <property type="project" value="UniProtKB-SubCell"/>
</dbReference>
<evidence type="ECO:0000256" key="5">
    <source>
        <dbReference type="ARBA" id="ARBA00011738"/>
    </source>
</evidence>
<dbReference type="UniPathway" id="UPA00143"/>
<dbReference type="Gene3D" id="3.30.40.10">
    <property type="entry name" value="Zinc/RING finger domain, C3HC4 (zinc finger)"/>
    <property type="match status" value="1"/>
</dbReference>